<feature type="chain" id="PRO_5003066239" evidence="1">
    <location>
        <begin position="34"/>
        <end position="407"/>
    </location>
</feature>
<feature type="signal peptide" evidence="1">
    <location>
        <begin position="1"/>
        <end position="33"/>
    </location>
</feature>
<evidence type="ECO:0000313" key="2">
    <source>
        <dbReference type="EMBL" id="EFF82161.1"/>
    </source>
</evidence>
<proteinExistence type="predicted"/>
<organism evidence="2 3">
    <name type="scientific">Acinetobacter haemolyticus ATCC 19194</name>
    <dbReference type="NCBI Taxonomy" id="707232"/>
    <lineage>
        <taxon>Bacteria</taxon>
        <taxon>Pseudomonadati</taxon>
        <taxon>Pseudomonadota</taxon>
        <taxon>Gammaproteobacteria</taxon>
        <taxon>Moraxellales</taxon>
        <taxon>Moraxellaceae</taxon>
        <taxon>Acinetobacter</taxon>
    </lineage>
</organism>
<dbReference type="SUPFAM" id="SSF56935">
    <property type="entry name" value="Porins"/>
    <property type="match status" value="1"/>
</dbReference>
<protein>
    <submittedName>
        <fullName evidence="2">Uncharacterized protein</fullName>
    </submittedName>
</protein>
<dbReference type="EMBL" id="ADMT01000188">
    <property type="protein sequence ID" value="EFF82161.1"/>
    <property type="molecule type" value="Genomic_DNA"/>
</dbReference>
<dbReference type="Proteomes" id="UP000003085">
    <property type="component" value="Unassembled WGS sequence"/>
</dbReference>
<gene>
    <name evidence="2" type="ORF">HMP0015_2443</name>
</gene>
<dbReference type="AlphaFoldDB" id="D4XRV1"/>
<sequence length="407" mass="46235">MVGIKAKEHDMKKTTMVAMLTACYLGTASHAFAQSSALEWKSEDGTDSVKLGGVVRFNQRYENWEGPNGGFGKLYFDIFRVDLKGKFDDAYFNASYLFQDQGKRSIEKAYVGYHLDENNSIEAGFVYKPFAIYPYPQNGWTYHIPFFLGYGNNIAPGLNWNFQNKQWDMKLGYYPEMLATNLRYSPESATYDDLAENAFPTQQGYQNEKRHQVNTRIVRKLETEFGKQEFGVSGAIAQLHNKITDNNGKYYAVGLHTDNNYKRFNLQSSVIHYQYDAKNPDGVNNDMTLMGANGLTPAYFIASEGTIASLNLAYTLPVQDMGKLKAIRFYNDYSYLDKKREDWSASQMNTTGMMFIASPFMVWADYTWGKNANIIGGATNATGFTSTVSPNSDKWLYRINLNIGFSF</sequence>
<comment type="caution">
    <text evidence="2">The sequence shown here is derived from an EMBL/GenBank/DDBJ whole genome shotgun (WGS) entry which is preliminary data.</text>
</comment>
<evidence type="ECO:0000313" key="3">
    <source>
        <dbReference type="Proteomes" id="UP000003085"/>
    </source>
</evidence>
<reference evidence="3" key="1">
    <citation type="submission" date="2010-03" db="EMBL/GenBank/DDBJ databases">
        <title>Complete sequence of Mobiluncus curtisii ATCC 43063.</title>
        <authorList>
            <person name="Muzny D."/>
            <person name="Qin X."/>
            <person name="Deng J."/>
            <person name="Jiang H."/>
            <person name="Liu Y."/>
            <person name="Qu J."/>
            <person name="Song X.-Z."/>
            <person name="Zhang L."/>
            <person name="Thornton R."/>
            <person name="Coyle M."/>
            <person name="Francisco L."/>
            <person name="Jackson L."/>
            <person name="Javaid M."/>
            <person name="Korchina V."/>
            <person name="Kovar C."/>
            <person name="Mata R."/>
            <person name="Mathew T."/>
            <person name="Ngo R."/>
            <person name="Nguyen L."/>
            <person name="Nguyen N."/>
            <person name="Okwuonu G."/>
            <person name="Ongeri F."/>
            <person name="Pham C."/>
            <person name="Simmons D."/>
            <person name="Wilczek-Boney K."/>
            <person name="Hale W."/>
            <person name="Jakkamsetti A."/>
            <person name="Pham P."/>
            <person name="Ruth R."/>
            <person name="San Lucas F."/>
            <person name="Warren J."/>
            <person name="Zhang J."/>
            <person name="Zhao Z."/>
            <person name="Zhou C."/>
            <person name="Zhu D."/>
            <person name="Lee S."/>
            <person name="Bess C."/>
            <person name="Blankenburg K."/>
            <person name="Forbes L."/>
            <person name="Fu Q."/>
            <person name="Gubbala S."/>
            <person name="Hirani K."/>
            <person name="Jayaseelan J.C."/>
            <person name="Lara F."/>
            <person name="Munidasa M."/>
            <person name="Palculict T."/>
            <person name="Patil S."/>
            <person name="Pu L.-L."/>
            <person name="Saada N."/>
            <person name="Tang L."/>
            <person name="Weissenberger G."/>
            <person name="Zhu Y."/>
            <person name="Hemphill L."/>
            <person name="Shang Y."/>
            <person name="Youmans B."/>
            <person name="Ayvaz T."/>
            <person name="Ross M."/>
            <person name="Santibanez J."/>
            <person name="Aqrawi P."/>
            <person name="Gross S."/>
            <person name="Joshi V."/>
            <person name="Fowler G."/>
            <person name="Nazareth L."/>
            <person name="Reid J."/>
            <person name="Worley K."/>
            <person name="Petrosino J."/>
            <person name="Highlander S."/>
            <person name="Gibbs R."/>
            <person name="Gibbs R."/>
        </authorList>
    </citation>
    <scope>NUCLEOTIDE SEQUENCE [LARGE SCALE GENOMIC DNA]</scope>
    <source>
        <strain evidence="3">ATCC 19194</strain>
    </source>
</reference>
<accession>D4XRV1</accession>
<dbReference type="HOGENOM" id="CLU_043009_1_1_6"/>
<evidence type="ECO:0000256" key="1">
    <source>
        <dbReference type="SAM" id="SignalP"/>
    </source>
</evidence>
<keyword evidence="1" id="KW-0732">Signal</keyword>
<name>D4XRV1_ACIHA</name>